<protein>
    <submittedName>
        <fullName evidence="2">Uncharacterized protein</fullName>
    </submittedName>
</protein>
<dbReference type="RefSeq" id="WP_255913593.1">
    <property type="nucleotide sequence ID" value="NZ_JANFQO010000006.1"/>
</dbReference>
<comment type="caution">
    <text evidence="2">The sequence shown here is derived from an EMBL/GenBank/DDBJ whole genome shotgun (WGS) entry which is preliminary data.</text>
</comment>
<dbReference type="EMBL" id="JANFQO010000006">
    <property type="protein sequence ID" value="MCQ4164703.1"/>
    <property type="molecule type" value="Genomic_DNA"/>
</dbReference>
<name>A0ABT1QQX2_9GAMM</name>
<sequence length="235" mass="24698">MSNQLFVINQKDAYAGTEALAPGTIAAHPERPSVAHVVQGQVAVWARGQNGYYWTLQQATPAQIDAFDRAPRVAVTEDPPAVQPPAQAAATVPASAASTLASVAQAAGPNSWEGVIATAMRSGLMTESDLAASLKLLGSGAKPSTSPPTSTRSTLDPAAIYAAHNDPQQRQPTAQDAWDHAFAKIEASRPQPRTAQGRRATLDPAAIYAQHNQPRTDAAALWDKAIASVQNPQRN</sequence>
<proteinExistence type="predicted"/>
<dbReference type="Proteomes" id="UP001165498">
    <property type="component" value="Unassembled WGS sequence"/>
</dbReference>
<accession>A0ABT1QQX2</accession>
<organism evidence="2 3">
    <name type="scientific">Tahibacter harae</name>
    <dbReference type="NCBI Taxonomy" id="2963937"/>
    <lineage>
        <taxon>Bacteria</taxon>
        <taxon>Pseudomonadati</taxon>
        <taxon>Pseudomonadota</taxon>
        <taxon>Gammaproteobacteria</taxon>
        <taxon>Lysobacterales</taxon>
        <taxon>Rhodanobacteraceae</taxon>
        <taxon>Tahibacter</taxon>
    </lineage>
</organism>
<feature type="region of interest" description="Disordered" evidence="1">
    <location>
        <begin position="185"/>
        <end position="204"/>
    </location>
</feature>
<evidence type="ECO:0000313" key="2">
    <source>
        <dbReference type="EMBL" id="MCQ4164703.1"/>
    </source>
</evidence>
<reference evidence="2" key="1">
    <citation type="submission" date="2022-07" db="EMBL/GenBank/DDBJ databases">
        <title>Tahibacter sp., a new gammaproteobacterium isolated from the silt sample collected at pig farm.</title>
        <authorList>
            <person name="Chen H."/>
        </authorList>
    </citation>
    <scope>NUCLEOTIDE SEQUENCE</scope>
    <source>
        <strain evidence="2">P2K</strain>
    </source>
</reference>
<evidence type="ECO:0000313" key="3">
    <source>
        <dbReference type="Proteomes" id="UP001165498"/>
    </source>
</evidence>
<keyword evidence="3" id="KW-1185">Reference proteome</keyword>
<gene>
    <name evidence="2" type="ORF">NM961_08270</name>
</gene>
<evidence type="ECO:0000256" key="1">
    <source>
        <dbReference type="SAM" id="MobiDB-lite"/>
    </source>
</evidence>